<organism evidence="1 2">
    <name type="scientific">Robiginitalea biformata (strain ATCC BAA-864 / DSM 15991 / KCTC 12146 / HTCC2501)</name>
    <dbReference type="NCBI Taxonomy" id="313596"/>
    <lineage>
        <taxon>Bacteria</taxon>
        <taxon>Pseudomonadati</taxon>
        <taxon>Bacteroidota</taxon>
        <taxon>Flavobacteriia</taxon>
        <taxon>Flavobacteriales</taxon>
        <taxon>Flavobacteriaceae</taxon>
        <taxon>Robiginitalea</taxon>
    </lineage>
</organism>
<dbReference type="eggNOG" id="COG4775">
    <property type="taxonomic scope" value="Bacteria"/>
</dbReference>
<dbReference type="PROSITE" id="PS51257">
    <property type="entry name" value="PROKAR_LIPOPROTEIN"/>
    <property type="match status" value="1"/>
</dbReference>
<proteinExistence type="predicted"/>
<protein>
    <recommendedName>
        <fullName evidence="3">Haemolysin activator HlyB C-terminal domain-containing protein</fullName>
    </recommendedName>
</protein>
<dbReference type="SUPFAM" id="SSF56300">
    <property type="entry name" value="Metallo-dependent phosphatases"/>
    <property type="match status" value="1"/>
</dbReference>
<dbReference type="STRING" id="313596.RB2501_08485"/>
<dbReference type="Proteomes" id="UP000009049">
    <property type="component" value="Chromosome"/>
</dbReference>
<evidence type="ECO:0008006" key="3">
    <source>
        <dbReference type="Google" id="ProtNLM"/>
    </source>
</evidence>
<dbReference type="HOGENOM" id="CLU_007496_0_0_10"/>
<accession>A4CJ17</accession>
<dbReference type="KEGG" id="rbi:RB2501_08485"/>
<evidence type="ECO:0000313" key="1">
    <source>
        <dbReference type="EMBL" id="EAR16925.1"/>
    </source>
</evidence>
<sequence length="1242" mass="141579">MSQNKTFHQGLCRPVQWAARAILAALLFQGCATYKPQVKKSVPTAGPAAASPEYTFFLAGGWGHTDPEKPAESLTRLESELAAAGTNSELLLLGDMISEEPGNRERDSALLGEQLDLLRRFQGRTTLIPGNNEWKEFSARKRKWVEDYMEERDTALKMQLVGECPIEYRDINDRLAIILVDSKWFISNWSRVEHINEACVVMDTRKRFAEELDGYINDAQGKNLIIAMHHPLFSNGKYAGKETLGSHMRPAPVIGTMIHATADLGAFSPDRLISRRYNYLRILVSALAQKSDRAVVVSAHEESLQYLRSESIHQIISGSLGRATATHRSKETLATVGGSLEYEGIYTNGSRGFSRLDTYPDGSVSVRFFPEGGQEVSYELLPALPEPESGGPYEMPAEAEVASRVLDDPEQYRKNGFYTFLWGDRYREYFGEKVTAPVASLDTLYGGLKVTQKGGGHQSYSIRLEDAQGRQYAMRSLRKDALKFLAFKVPGVAYVPDDYKETLAHEVVSDFFTTAHPYMQLVISPLARSIGVNHSSPSLYYIPKQEALGELNAEFGDELYFIEERPSDEQLNYKGYRRTIDEKGEIKDFESTTDMLELLRSDESYTLDQRAYVRARLFDMLIGDWDRHQDQWRWVEYEKPDGSVEFMPVPRDRDNAFPKFDGTALPVIQWFAPGSRRFQSFGPEYGNLKWLNTSGGRLDKVLLPDMRQEDWVAEARYIQEHLGDAEIDAAFERLPQEVQDSTAASIRNDLKVRLKNLHQAALAYGESLDRRVILRGTEKDDIIEIERLPEGNTRVVIRRNLTDEPNTVMLDRTLEAAETRELWIYGLGDDDIFRVTGPGTGRTFIRLIGGYGEDRFEIGNDSRLKVYDWEYEKTEFSNREPRHQYTNIYSTNTYHWRYYEPSFNKLVPFLGFRVDDGLAIGATDTYTYKGFNGEDFRQQHRFGAKYFFNFGALEASYSGVYANALPGWNFETEAYYASNRFVRNFFGIGNETVNLEDDLDIDYYRARVQSARASAGLAYHTLKIRAVYETHKAQELEDRFFTPENLDPDVFTRQHYAGAETELSYHADDVDDFPTKAIYIGLSAGYQWNLRDAERHFGYLQSRLSLSHKVIPSGDLVLGTTAEVRTNFGGDYFFYQAPALGGDNGLRGYRDQRFTGRTYFYQSTDLRWRIKRYVTLVAPVTVGLYGGFDYGRVWNPGESSGVWHTSRGGGFWISGFNYLAFNIGYFNSREGNFFQVGFGFGF</sequence>
<dbReference type="AlphaFoldDB" id="A4CJ17"/>
<dbReference type="eggNOG" id="COG1409">
    <property type="taxonomic scope" value="Bacteria"/>
</dbReference>
<dbReference type="Gene3D" id="3.60.21.10">
    <property type="match status" value="1"/>
</dbReference>
<dbReference type="EMBL" id="CP001712">
    <property type="protein sequence ID" value="EAR16925.1"/>
    <property type="molecule type" value="Genomic_DNA"/>
</dbReference>
<evidence type="ECO:0000313" key="2">
    <source>
        <dbReference type="Proteomes" id="UP000009049"/>
    </source>
</evidence>
<keyword evidence="2" id="KW-1185">Reference proteome</keyword>
<gene>
    <name evidence="1" type="ordered locus">RB2501_08485</name>
</gene>
<name>A4CJ17_ROBBH</name>
<reference evidence="1 2" key="1">
    <citation type="journal article" date="2009" name="J. Bacteriol.">
        <title>Complete genome sequence of Robiginitalea biformata HTCC2501.</title>
        <authorList>
            <person name="Oh H.M."/>
            <person name="Giovannoni S.J."/>
            <person name="Lee K."/>
            <person name="Ferriera S."/>
            <person name="Johnson J."/>
            <person name="Cho J.C."/>
        </authorList>
    </citation>
    <scope>NUCLEOTIDE SEQUENCE [LARGE SCALE GENOMIC DNA]</scope>
    <source>
        <strain evidence="2">ATCC BAA-864 / HTCC2501 / KCTC 12146</strain>
    </source>
</reference>
<dbReference type="InterPro" id="IPR029052">
    <property type="entry name" value="Metallo-depent_PP-like"/>
</dbReference>